<dbReference type="RefSeq" id="WP_109386564.1">
    <property type="nucleotide sequence ID" value="NZ_QETF01000002.1"/>
</dbReference>
<evidence type="ECO:0000256" key="7">
    <source>
        <dbReference type="SAM" id="MobiDB-lite"/>
    </source>
</evidence>
<comment type="caution">
    <text evidence="8">The sequence shown here is derived from an EMBL/GenBank/DDBJ whole genome shotgun (WGS) entry which is preliminary data.</text>
</comment>
<evidence type="ECO:0000313" key="8">
    <source>
        <dbReference type="EMBL" id="PWG18303.1"/>
    </source>
</evidence>
<keyword evidence="2 6" id="KW-0808">Transferase</keyword>
<dbReference type="Gene3D" id="3.40.630.30">
    <property type="match status" value="1"/>
</dbReference>
<keyword evidence="4 5" id="KW-0071">Autoinducer synthesis</keyword>
<keyword evidence="1 5" id="KW-0673">Quorum sensing</keyword>
<dbReference type="EMBL" id="QETF01000002">
    <property type="protein sequence ID" value="PWG18303.1"/>
    <property type="molecule type" value="Genomic_DNA"/>
</dbReference>
<evidence type="ECO:0000256" key="6">
    <source>
        <dbReference type="RuleBase" id="RU361135"/>
    </source>
</evidence>
<dbReference type="PRINTS" id="PR01549">
    <property type="entry name" value="AUTOINDCRSYN"/>
</dbReference>
<dbReference type="AlphaFoldDB" id="A0A2V1P723"/>
<protein>
    <recommendedName>
        <fullName evidence="6">Acyl-homoserine-lactone synthase</fullName>
        <ecNumber evidence="6">2.3.1.184</ecNumber>
    </recommendedName>
    <alternativeName>
        <fullName evidence="6">Autoinducer synthesis protein</fullName>
    </alternativeName>
</protein>
<dbReference type="Pfam" id="PF00765">
    <property type="entry name" value="Autoind_synth"/>
    <property type="match status" value="1"/>
</dbReference>
<dbReference type="InterPro" id="IPR001690">
    <property type="entry name" value="Autoind_synthase"/>
</dbReference>
<feature type="region of interest" description="Disordered" evidence="7">
    <location>
        <begin position="205"/>
        <end position="224"/>
    </location>
</feature>
<accession>A0A2V1P723</accession>
<sequence length="224" mass="25136">MENITFRLSDLHKHGDAFFEFLKLRKHFFVDELGWDIPHDNDMEMDQYDNPTAYYSLVVHEGRVVGGARTMPTDAKWGQHTYMLRDAFESKLDDIPADVMPSLIKTPEVWECTRLVVSDELRTQADRSHCLWLIVNGLVHEAELAGAREMISLSPLSLVRALRQLGFAARKIGQSYKNEGDGRRYAVLAMPAQMSLPTAQAVPAGLPAASRQHSRPAIVHAPAA</sequence>
<evidence type="ECO:0000256" key="3">
    <source>
        <dbReference type="ARBA" id="ARBA00022691"/>
    </source>
</evidence>
<gene>
    <name evidence="8" type="ORF">DFK10_03395</name>
</gene>
<comment type="similarity">
    <text evidence="5 6">Belongs to the autoinducer synthase family.</text>
</comment>
<dbReference type="Proteomes" id="UP000245293">
    <property type="component" value="Unassembled WGS sequence"/>
</dbReference>
<dbReference type="OrthoDB" id="6169313at2"/>
<dbReference type="PANTHER" id="PTHR39322:SF1">
    <property type="entry name" value="ISOVALERYL-HOMOSERINE LACTONE SYNTHASE"/>
    <property type="match status" value="1"/>
</dbReference>
<comment type="catalytic activity">
    <reaction evidence="6">
        <text>a fatty acyl-[ACP] + S-adenosyl-L-methionine = an N-acyl-L-homoserine lactone + S-methyl-5'-thioadenosine + holo-[ACP] + H(+)</text>
        <dbReference type="Rhea" id="RHEA:10096"/>
        <dbReference type="Rhea" id="RHEA-COMP:9685"/>
        <dbReference type="Rhea" id="RHEA-COMP:14125"/>
        <dbReference type="ChEBI" id="CHEBI:15378"/>
        <dbReference type="ChEBI" id="CHEBI:17509"/>
        <dbReference type="ChEBI" id="CHEBI:55474"/>
        <dbReference type="ChEBI" id="CHEBI:59789"/>
        <dbReference type="ChEBI" id="CHEBI:64479"/>
        <dbReference type="ChEBI" id="CHEBI:138651"/>
        <dbReference type="EC" id="2.3.1.184"/>
    </reaction>
</comment>
<dbReference type="GO" id="GO:0009372">
    <property type="term" value="P:quorum sensing"/>
    <property type="evidence" value="ECO:0007669"/>
    <property type="project" value="UniProtKB-UniRule"/>
</dbReference>
<dbReference type="SUPFAM" id="SSF55729">
    <property type="entry name" value="Acyl-CoA N-acyltransferases (Nat)"/>
    <property type="match status" value="1"/>
</dbReference>
<dbReference type="GO" id="GO:0007165">
    <property type="term" value="P:signal transduction"/>
    <property type="evidence" value="ECO:0007669"/>
    <property type="project" value="TreeGrafter"/>
</dbReference>
<reference evidence="9" key="1">
    <citation type="submission" date="2018-05" db="EMBL/GenBank/DDBJ databases">
        <authorList>
            <person name="Du Z."/>
            <person name="Wang X."/>
        </authorList>
    </citation>
    <scope>NUCLEOTIDE SEQUENCE [LARGE SCALE GENOMIC DNA]</scope>
    <source>
        <strain evidence="9">WDS4C29</strain>
    </source>
</reference>
<dbReference type="InterPro" id="IPR016181">
    <property type="entry name" value="Acyl_CoA_acyltransferase"/>
</dbReference>
<evidence type="ECO:0000256" key="5">
    <source>
        <dbReference type="PROSITE-ProRule" id="PRU00533"/>
    </source>
</evidence>
<proteinExistence type="inferred from homology"/>
<dbReference type="EC" id="2.3.1.184" evidence="6"/>
<evidence type="ECO:0000256" key="4">
    <source>
        <dbReference type="ARBA" id="ARBA00022929"/>
    </source>
</evidence>
<keyword evidence="3 6" id="KW-0949">S-adenosyl-L-methionine</keyword>
<keyword evidence="9" id="KW-1185">Reference proteome</keyword>
<dbReference type="PANTHER" id="PTHR39322">
    <property type="entry name" value="ACYL-HOMOSERINE-LACTONE SYNTHASE"/>
    <property type="match status" value="1"/>
</dbReference>
<organism evidence="8 9">
    <name type="scientific">Salibaculum griseiflavum</name>
    <dbReference type="NCBI Taxonomy" id="1914409"/>
    <lineage>
        <taxon>Bacteria</taxon>
        <taxon>Pseudomonadati</taxon>
        <taxon>Pseudomonadota</taxon>
        <taxon>Alphaproteobacteria</taxon>
        <taxon>Rhodobacterales</taxon>
        <taxon>Roseobacteraceae</taxon>
        <taxon>Salibaculum</taxon>
    </lineage>
</organism>
<dbReference type="PROSITE" id="PS51187">
    <property type="entry name" value="AUTOINDUCER_SYNTH_2"/>
    <property type="match status" value="1"/>
</dbReference>
<dbReference type="GO" id="GO:0061579">
    <property type="term" value="F:N-acyl homoserine lactone synthase activity"/>
    <property type="evidence" value="ECO:0007669"/>
    <property type="project" value="UniProtKB-UniRule"/>
</dbReference>
<name>A0A2V1P723_9RHOB</name>
<evidence type="ECO:0000313" key="9">
    <source>
        <dbReference type="Proteomes" id="UP000245293"/>
    </source>
</evidence>
<evidence type="ECO:0000256" key="2">
    <source>
        <dbReference type="ARBA" id="ARBA00022679"/>
    </source>
</evidence>
<evidence type="ECO:0000256" key="1">
    <source>
        <dbReference type="ARBA" id="ARBA00022654"/>
    </source>
</evidence>